<protein>
    <submittedName>
        <fullName evidence="8">DMT family transporter</fullName>
    </submittedName>
</protein>
<feature type="transmembrane region" description="Helical" evidence="6">
    <location>
        <begin position="213"/>
        <end position="234"/>
    </location>
</feature>
<dbReference type="GO" id="GO:0016020">
    <property type="term" value="C:membrane"/>
    <property type="evidence" value="ECO:0007669"/>
    <property type="project" value="UniProtKB-SubCell"/>
</dbReference>
<feature type="transmembrane region" description="Helical" evidence="6">
    <location>
        <begin position="182"/>
        <end position="201"/>
    </location>
</feature>
<feature type="transmembrane region" description="Helical" evidence="6">
    <location>
        <begin position="72"/>
        <end position="91"/>
    </location>
</feature>
<evidence type="ECO:0000313" key="9">
    <source>
        <dbReference type="Proteomes" id="UP000696931"/>
    </source>
</evidence>
<keyword evidence="5 6" id="KW-0472">Membrane</keyword>
<dbReference type="PANTHER" id="PTHR32322:SF2">
    <property type="entry name" value="EAMA DOMAIN-CONTAINING PROTEIN"/>
    <property type="match status" value="1"/>
</dbReference>
<name>A0A933SD48_UNCEI</name>
<dbReference type="EMBL" id="JACRIW010000075">
    <property type="protein sequence ID" value="MBI5169927.1"/>
    <property type="molecule type" value="Genomic_DNA"/>
</dbReference>
<evidence type="ECO:0000256" key="4">
    <source>
        <dbReference type="ARBA" id="ARBA00022989"/>
    </source>
</evidence>
<feature type="domain" description="EamA" evidence="7">
    <location>
        <begin position="155"/>
        <end position="284"/>
    </location>
</feature>
<evidence type="ECO:0000256" key="3">
    <source>
        <dbReference type="ARBA" id="ARBA00022692"/>
    </source>
</evidence>
<organism evidence="8 9">
    <name type="scientific">Eiseniibacteriota bacterium</name>
    <dbReference type="NCBI Taxonomy" id="2212470"/>
    <lineage>
        <taxon>Bacteria</taxon>
        <taxon>Candidatus Eiseniibacteriota</taxon>
    </lineage>
</organism>
<sequence length="288" mass="28543">MSASPGSATTIAFVLAFASSVLYGTGDFFGGIASRRARVLAVTLLSQAVGLAALVIAALVVGGTPPAETWPWAIGAGLFGSTGVLVFYRALSIGTVSIVAPVTSAVSLCVPVIAGFAWGDRPGLLPIAGIALAPVAVALVGSGEGRGGAAQAGRAMFLAIVSGVIIGGFLVGIGRLPAGGGLWPLAIARATGTLTISMAALARRESPRVPAFAWAPILACALFDVSANVCFRFAAAGAPLSLVATIVSLAPASTVVLAQLVLHERLSVRQKAGVALALAAIVLLAQPS</sequence>
<dbReference type="Pfam" id="PF00892">
    <property type="entry name" value="EamA"/>
    <property type="match status" value="2"/>
</dbReference>
<dbReference type="InterPro" id="IPR050638">
    <property type="entry name" value="AA-Vitamin_Transporters"/>
</dbReference>
<feature type="transmembrane region" description="Helical" evidence="6">
    <location>
        <begin position="124"/>
        <end position="143"/>
    </location>
</feature>
<dbReference type="InterPro" id="IPR000620">
    <property type="entry name" value="EamA_dom"/>
</dbReference>
<proteinExistence type="inferred from homology"/>
<dbReference type="PANTHER" id="PTHR32322">
    <property type="entry name" value="INNER MEMBRANE TRANSPORTER"/>
    <property type="match status" value="1"/>
</dbReference>
<feature type="transmembrane region" description="Helical" evidence="6">
    <location>
        <begin position="6"/>
        <end position="25"/>
    </location>
</feature>
<feature type="domain" description="EamA" evidence="7">
    <location>
        <begin position="12"/>
        <end position="140"/>
    </location>
</feature>
<accession>A0A933SD48</accession>
<dbReference type="SUPFAM" id="SSF103481">
    <property type="entry name" value="Multidrug resistance efflux transporter EmrE"/>
    <property type="match status" value="2"/>
</dbReference>
<dbReference type="AlphaFoldDB" id="A0A933SD48"/>
<comment type="similarity">
    <text evidence="2">Belongs to the EamA transporter family.</text>
</comment>
<reference evidence="8" key="1">
    <citation type="submission" date="2020-07" db="EMBL/GenBank/DDBJ databases">
        <title>Huge and variable diversity of episymbiotic CPR bacteria and DPANN archaea in groundwater ecosystems.</title>
        <authorList>
            <person name="He C.Y."/>
            <person name="Keren R."/>
            <person name="Whittaker M."/>
            <person name="Farag I.F."/>
            <person name="Doudna J."/>
            <person name="Cate J.H.D."/>
            <person name="Banfield J.F."/>
        </authorList>
    </citation>
    <scope>NUCLEOTIDE SEQUENCE</scope>
    <source>
        <strain evidence="8">NC_groundwater_1813_Pr3_B-0.1um_71_17</strain>
    </source>
</reference>
<evidence type="ECO:0000313" key="8">
    <source>
        <dbReference type="EMBL" id="MBI5169927.1"/>
    </source>
</evidence>
<evidence type="ECO:0000256" key="6">
    <source>
        <dbReference type="SAM" id="Phobius"/>
    </source>
</evidence>
<gene>
    <name evidence="8" type="ORF">HZA61_10595</name>
</gene>
<keyword evidence="3 6" id="KW-0812">Transmembrane</keyword>
<comment type="subcellular location">
    <subcellularLocation>
        <location evidence="1">Membrane</location>
        <topology evidence="1">Multi-pass membrane protein</topology>
    </subcellularLocation>
</comment>
<feature type="transmembrane region" description="Helical" evidence="6">
    <location>
        <begin position="98"/>
        <end position="118"/>
    </location>
</feature>
<feature type="transmembrane region" description="Helical" evidence="6">
    <location>
        <begin position="155"/>
        <end position="176"/>
    </location>
</feature>
<dbReference type="Gene3D" id="1.10.3730.20">
    <property type="match status" value="1"/>
</dbReference>
<evidence type="ECO:0000256" key="1">
    <source>
        <dbReference type="ARBA" id="ARBA00004141"/>
    </source>
</evidence>
<keyword evidence="4 6" id="KW-1133">Transmembrane helix</keyword>
<feature type="transmembrane region" description="Helical" evidence="6">
    <location>
        <begin position="37"/>
        <end position="60"/>
    </location>
</feature>
<evidence type="ECO:0000256" key="2">
    <source>
        <dbReference type="ARBA" id="ARBA00007362"/>
    </source>
</evidence>
<dbReference type="Proteomes" id="UP000696931">
    <property type="component" value="Unassembled WGS sequence"/>
</dbReference>
<feature type="transmembrane region" description="Helical" evidence="6">
    <location>
        <begin position="240"/>
        <end position="262"/>
    </location>
</feature>
<evidence type="ECO:0000256" key="5">
    <source>
        <dbReference type="ARBA" id="ARBA00023136"/>
    </source>
</evidence>
<dbReference type="InterPro" id="IPR037185">
    <property type="entry name" value="EmrE-like"/>
</dbReference>
<evidence type="ECO:0000259" key="7">
    <source>
        <dbReference type="Pfam" id="PF00892"/>
    </source>
</evidence>
<comment type="caution">
    <text evidence="8">The sequence shown here is derived from an EMBL/GenBank/DDBJ whole genome shotgun (WGS) entry which is preliminary data.</text>
</comment>